<reference evidence="11 13" key="1">
    <citation type="submission" date="2015-07" db="EMBL/GenBank/DDBJ databases">
        <title>Draft Genome Sequence of Streptomyces antibioticus, IMRU 3720 reveals insights in the evolution of actinomycin biosynthetic gene clusters in Streptomyces.</title>
        <authorList>
            <person name="Crnovcic I."/>
            <person name="Ruckert C."/>
            <person name="Kalinowksi J."/>
            <person name="Keller U."/>
        </authorList>
    </citation>
    <scope>NUCLEOTIDE SEQUENCE [LARGE SCALE GENOMIC DNA]</scope>
    <source>
        <strain evidence="11 13">DSM 41481</strain>
    </source>
</reference>
<feature type="compositionally biased region" description="Polar residues" evidence="8">
    <location>
        <begin position="472"/>
        <end position="492"/>
    </location>
</feature>
<keyword evidence="6 9" id="KW-0472">Membrane</keyword>
<dbReference type="PROSITE" id="PS50850">
    <property type="entry name" value="MFS"/>
    <property type="match status" value="1"/>
</dbReference>
<dbReference type="InterPro" id="IPR036259">
    <property type="entry name" value="MFS_trans_sf"/>
</dbReference>
<feature type="transmembrane region" description="Helical" evidence="9">
    <location>
        <begin position="53"/>
        <end position="72"/>
    </location>
</feature>
<keyword evidence="13" id="KW-1185">Reference proteome</keyword>
<evidence type="ECO:0000256" key="8">
    <source>
        <dbReference type="SAM" id="MobiDB-lite"/>
    </source>
</evidence>
<sequence length="502" mass="52308">MTTDDPTRRTRTLWALTITSAAGFMIGLDNLIVTTALPAIRQDLGGGIDDLSWTVNAYTLCFAALLMTGSTLGERFGRRRMFVIGLAVFTAASAAAALAPGLPALIAARAVQGLGAAVLLPLTLTLLTVAVPAERRGMAFGIWGGVNGSAVALGPVIGGAVIDQLSWQWIFWLNVPVGLLLLPVSRLRLAESHGSARRLDVPGTLLAASGVFALVLSLVRGESAGWRSAEVLAGFVVGAVLLVVFVRWELRTSSPMLPMRLFRHRAFSVVNAIGLLNFFGLFGSVFLLTQYLQGVQGYSPVEAGVRMLPWTALPIVVTPFAGMLSDRVGSRGILVFGLALQAVGMAWYAAVTAPRVSYAAQIPPLVLSGLGMSLFLAPVANVVMSSVRSEEQGIASGASTSLRNIGGVLGVAVSGAVFSANGGYRSAALFVDGLRPALFIGATAFAVASVAALMLSNRYSRPSRHRAENLRPSGTGTAGPPSTDSRPSTPGPTTDDERQPGA</sequence>
<feature type="transmembrane region" description="Helical" evidence="9">
    <location>
        <begin position="405"/>
        <end position="424"/>
    </location>
</feature>
<protein>
    <submittedName>
        <fullName evidence="12">MFS transporter</fullName>
    </submittedName>
</protein>
<feature type="transmembrane region" description="Helical" evidence="9">
    <location>
        <begin position="231"/>
        <end position="248"/>
    </location>
</feature>
<feature type="transmembrane region" description="Helical" evidence="9">
    <location>
        <begin position="269"/>
        <end position="287"/>
    </location>
</feature>
<dbReference type="Proteomes" id="UP000502504">
    <property type="component" value="Chromosome"/>
</dbReference>
<feature type="transmembrane region" description="Helical" evidence="9">
    <location>
        <begin position="84"/>
        <end position="108"/>
    </location>
</feature>
<dbReference type="PANTHER" id="PTHR42718:SF42">
    <property type="entry name" value="EXPORT PROTEIN"/>
    <property type="match status" value="1"/>
</dbReference>
<evidence type="ECO:0000256" key="6">
    <source>
        <dbReference type="ARBA" id="ARBA00023136"/>
    </source>
</evidence>
<dbReference type="Proteomes" id="UP000190306">
    <property type="component" value="Chromosome"/>
</dbReference>
<feature type="transmembrane region" description="Helical" evidence="9">
    <location>
        <begin position="12"/>
        <end position="33"/>
    </location>
</feature>
<evidence type="ECO:0000256" key="5">
    <source>
        <dbReference type="ARBA" id="ARBA00022989"/>
    </source>
</evidence>
<feature type="transmembrane region" description="Helical" evidence="9">
    <location>
        <begin position="436"/>
        <end position="456"/>
    </location>
</feature>
<evidence type="ECO:0000313" key="11">
    <source>
        <dbReference type="EMBL" id="OOQ47063.1"/>
    </source>
</evidence>
<evidence type="ECO:0000256" key="2">
    <source>
        <dbReference type="ARBA" id="ARBA00022448"/>
    </source>
</evidence>
<dbReference type="CDD" id="cd17321">
    <property type="entry name" value="MFS_MMR_MDR_like"/>
    <property type="match status" value="1"/>
</dbReference>
<dbReference type="GO" id="GO:0005886">
    <property type="term" value="C:plasma membrane"/>
    <property type="evidence" value="ECO:0007669"/>
    <property type="project" value="UniProtKB-SubCell"/>
</dbReference>
<keyword evidence="3" id="KW-1003">Cell membrane</keyword>
<dbReference type="Gene3D" id="1.20.1250.20">
    <property type="entry name" value="MFS general substrate transporter like domains"/>
    <property type="match status" value="1"/>
</dbReference>
<dbReference type="InterPro" id="IPR020846">
    <property type="entry name" value="MFS_dom"/>
</dbReference>
<evidence type="ECO:0000313" key="14">
    <source>
        <dbReference type="Proteomes" id="UP000502504"/>
    </source>
</evidence>
<gene>
    <name evidence="11" type="ORF">AFM16_30235</name>
    <name evidence="12" type="ORF">HCX60_30770</name>
</gene>
<dbReference type="AlphaFoldDB" id="A0AAE6YEJ0"/>
<dbReference type="EMBL" id="LHQL01000014">
    <property type="protein sequence ID" value="OOQ47063.1"/>
    <property type="molecule type" value="Genomic_DNA"/>
</dbReference>
<evidence type="ECO:0000313" key="13">
    <source>
        <dbReference type="Proteomes" id="UP000190306"/>
    </source>
</evidence>
<dbReference type="Pfam" id="PF07690">
    <property type="entry name" value="MFS_1"/>
    <property type="match status" value="1"/>
</dbReference>
<dbReference type="NCBIfam" id="TIGR00711">
    <property type="entry name" value="efflux_EmrB"/>
    <property type="match status" value="1"/>
</dbReference>
<comment type="subcellular location">
    <subcellularLocation>
        <location evidence="1">Cell membrane</location>
        <topology evidence="1">Multi-pass membrane protein</topology>
    </subcellularLocation>
</comment>
<evidence type="ECO:0000256" key="3">
    <source>
        <dbReference type="ARBA" id="ARBA00022475"/>
    </source>
</evidence>
<keyword evidence="5 9" id="KW-1133">Transmembrane helix</keyword>
<dbReference type="RefSeq" id="WP_078635631.1">
    <property type="nucleotide sequence ID" value="NZ_CM007717.1"/>
</dbReference>
<dbReference type="PRINTS" id="PR01036">
    <property type="entry name" value="TCRTETB"/>
</dbReference>
<dbReference type="SUPFAM" id="SSF103473">
    <property type="entry name" value="MFS general substrate transporter"/>
    <property type="match status" value="1"/>
</dbReference>
<dbReference type="GO" id="GO:0046677">
    <property type="term" value="P:response to antibiotic"/>
    <property type="evidence" value="ECO:0007669"/>
    <property type="project" value="UniProtKB-KW"/>
</dbReference>
<keyword evidence="4 9" id="KW-0812">Transmembrane</keyword>
<feature type="transmembrane region" description="Helical" evidence="9">
    <location>
        <begin position="168"/>
        <end position="187"/>
    </location>
</feature>
<feature type="region of interest" description="Disordered" evidence="8">
    <location>
        <begin position="461"/>
        <end position="502"/>
    </location>
</feature>
<evidence type="ECO:0000313" key="12">
    <source>
        <dbReference type="EMBL" id="QIT47369.1"/>
    </source>
</evidence>
<feature type="domain" description="Major facilitator superfamily (MFS) profile" evidence="10">
    <location>
        <begin position="15"/>
        <end position="460"/>
    </location>
</feature>
<feature type="transmembrane region" description="Helical" evidence="9">
    <location>
        <begin position="332"/>
        <end position="350"/>
    </location>
</feature>
<accession>A0AAE6YEJ0</accession>
<feature type="transmembrane region" description="Helical" evidence="9">
    <location>
        <begin position="199"/>
        <end position="219"/>
    </location>
</feature>
<dbReference type="PANTHER" id="PTHR42718">
    <property type="entry name" value="MAJOR FACILITATOR SUPERFAMILY MULTIDRUG TRANSPORTER MFSC"/>
    <property type="match status" value="1"/>
</dbReference>
<dbReference type="GO" id="GO:0022857">
    <property type="term" value="F:transmembrane transporter activity"/>
    <property type="evidence" value="ECO:0007669"/>
    <property type="project" value="InterPro"/>
</dbReference>
<organism evidence="12 14">
    <name type="scientific">Streptomyces antibioticus</name>
    <dbReference type="NCBI Taxonomy" id="1890"/>
    <lineage>
        <taxon>Bacteria</taxon>
        <taxon>Bacillati</taxon>
        <taxon>Actinomycetota</taxon>
        <taxon>Actinomycetes</taxon>
        <taxon>Kitasatosporales</taxon>
        <taxon>Streptomycetaceae</taxon>
        <taxon>Streptomyces</taxon>
    </lineage>
</organism>
<keyword evidence="2" id="KW-0813">Transport</keyword>
<evidence type="ECO:0000256" key="7">
    <source>
        <dbReference type="ARBA" id="ARBA00023251"/>
    </source>
</evidence>
<dbReference type="InterPro" id="IPR011701">
    <property type="entry name" value="MFS"/>
</dbReference>
<dbReference type="Gene3D" id="1.20.1720.10">
    <property type="entry name" value="Multidrug resistance protein D"/>
    <property type="match status" value="1"/>
</dbReference>
<dbReference type="InterPro" id="IPR004638">
    <property type="entry name" value="EmrB-like"/>
</dbReference>
<proteinExistence type="predicted"/>
<reference evidence="12 14" key="2">
    <citation type="submission" date="2020-03" db="EMBL/GenBank/DDBJ databases">
        <title>Is there a link between lipid content and antibiotic production in Streptomyces?</title>
        <authorList>
            <person name="David M."/>
            <person name="Lejeune C."/>
            <person name="Abreu S."/>
            <person name="Thibessard A."/>
            <person name="Leblond P."/>
            <person name="Chaminade P."/>
            <person name="Virolle M.-J."/>
        </authorList>
    </citation>
    <scope>NUCLEOTIDE SEQUENCE [LARGE SCALE GENOMIC DNA]</scope>
    <source>
        <strain evidence="12 14">DSM 41481</strain>
    </source>
</reference>
<evidence type="ECO:0000259" key="10">
    <source>
        <dbReference type="PROSITE" id="PS50850"/>
    </source>
</evidence>
<dbReference type="EMBL" id="CP050692">
    <property type="protein sequence ID" value="QIT47369.1"/>
    <property type="molecule type" value="Genomic_DNA"/>
</dbReference>
<evidence type="ECO:0000256" key="9">
    <source>
        <dbReference type="SAM" id="Phobius"/>
    </source>
</evidence>
<evidence type="ECO:0000256" key="1">
    <source>
        <dbReference type="ARBA" id="ARBA00004651"/>
    </source>
</evidence>
<keyword evidence="7" id="KW-0046">Antibiotic resistance</keyword>
<feature type="transmembrane region" description="Helical" evidence="9">
    <location>
        <begin position="307"/>
        <end position="325"/>
    </location>
</feature>
<feature type="transmembrane region" description="Helical" evidence="9">
    <location>
        <begin position="140"/>
        <end position="162"/>
    </location>
</feature>
<feature type="transmembrane region" description="Helical" evidence="9">
    <location>
        <begin position="114"/>
        <end position="133"/>
    </location>
</feature>
<feature type="transmembrane region" description="Helical" evidence="9">
    <location>
        <begin position="362"/>
        <end position="384"/>
    </location>
</feature>
<evidence type="ECO:0000256" key="4">
    <source>
        <dbReference type="ARBA" id="ARBA00022692"/>
    </source>
</evidence>
<name>A0AAE6YEJ0_STRAT</name>